<keyword evidence="2" id="KW-0479">Metal-binding</keyword>
<keyword evidence="7" id="KW-1185">Reference proteome</keyword>
<dbReference type="CDD" id="cd02909">
    <property type="entry name" value="cupin_pirin_N"/>
    <property type="match status" value="1"/>
</dbReference>
<gene>
    <name evidence="6" type="ORF">BGW36DRAFT_383477</name>
</gene>
<evidence type="ECO:0000256" key="2">
    <source>
        <dbReference type="PIRSR" id="PIRSR006232-1"/>
    </source>
</evidence>
<dbReference type="GeneID" id="70246953"/>
<dbReference type="CDD" id="cd02247">
    <property type="entry name" value="cupin_pirin_C"/>
    <property type="match status" value="1"/>
</dbReference>
<evidence type="ECO:0000259" key="4">
    <source>
        <dbReference type="Pfam" id="PF02678"/>
    </source>
</evidence>
<evidence type="ECO:0000256" key="3">
    <source>
        <dbReference type="RuleBase" id="RU003457"/>
    </source>
</evidence>
<evidence type="ECO:0000313" key="7">
    <source>
        <dbReference type="Proteomes" id="UP001201262"/>
    </source>
</evidence>
<feature type="binding site" evidence="2">
    <location>
        <position position="100"/>
    </location>
    <ligand>
        <name>Fe cation</name>
        <dbReference type="ChEBI" id="CHEBI:24875"/>
    </ligand>
</feature>
<dbReference type="Proteomes" id="UP001201262">
    <property type="component" value="Unassembled WGS sequence"/>
</dbReference>
<dbReference type="Pfam" id="PF02678">
    <property type="entry name" value="Pirin"/>
    <property type="match status" value="1"/>
</dbReference>
<comment type="similarity">
    <text evidence="1 3">Belongs to the pirin family.</text>
</comment>
<dbReference type="Gene3D" id="2.60.120.10">
    <property type="entry name" value="Jelly Rolls"/>
    <property type="match status" value="2"/>
</dbReference>
<feature type="binding site" evidence="2">
    <location>
        <position position="56"/>
    </location>
    <ligand>
        <name>Fe cation</name>
        <dbReference type="ChEBI" id="CHEBI:24875"/>
    </ligand>
</feature>
<dbReference type="InterPro" id="IPR012093">
    <property type="entry name" value="Pirin"/>
</dbReference>
<dbReference type="PIRSF" id="PIRSF006232">
    <property type="entry name" value="Pirin"/>
    <property type="match status" value="1"/>
</dbReference>
<feature type="domain" description="Pirin C-terminal" evidence="5">
    <location>
        <begin position="179"/>
        <end position="287"/>
    </location>
</feature>
<dbReference type="PANTHER" id="PTHR13903:SF8">
    <property type="entry name" value="PIRIN"/>
    <property type="match status" value="1"/>
</dbReference>
<dbReference type="InterPro" id="IPR011051">
    <property type="entry name" value="RmlC_Cupin_sf"/>
</dbReference>
<dbReference type="InterPro" id="IPR014710">
    <property type="entry name" value="RmlC-like_jellyroll"/>
</dbReference>
<evidence type="ECO:0000259" key="5">
    <source>
        <dbReference type="Pfam" id="PF05726"/>
    </source>
</evidence>
<dbReference type="InterPro" id="IPR008778">
    <property type="entry name" value="Pirin_C_dom"/>
</dbReference>
<feature type="binding site" evidence="2">
    <location>
        <position position="102"/>
    </location>
    <ligand>
        <name>Fe cation</name>
        <dbReference type="ChEBI" id="CHEBI:24875"/>
    </ligand>
</feature>
<evidence type="ECO:0000256" key="1">
    <source>
        <dbReference type="ARBA" id="ARBA00008416"/>
    </source>
</evidence>
<keyword evidence="2" id="KW-0408">Iron</keyword>
<comment type="cofactor">
    <cofactor evidence="2">
        <name>Fe cation</name>
        <dbReference type="ChEBI" id="CHEBI:24875"/>
    </cofactor>
    <text evidence="2">Binds 1 Fe cation per subunit.</text>
</comment>
<dbReference type="PANTHER" id="PTHR13903">
    <property type="entry name" value="PIRIN-RELATED"/>
    <property type="match status" value="1"/>
</dbReference>
<dbReference type="Pfam" id="PF05726">
    <property type="entry name" value="Pirin_C"/>
    <property type="match status" value="1"/>
</dbReference>
<evidence type="ECO:0000313" key="6">
    <source>
        <dbReference type="EMBL" id="KAH8693662.1"/>
    </source>
</evidence>
<name>A0AAD4KQZ6_9EURO</name>
<dbReference type="RefSeq" id="XP_046069332.1">
    <property type="nucleotide sequence ID" value="XM_046216666.1"/>
</dbReference>
<dbReference type="InterPro" id="IPR003829">
    <property type="entry name" value="Pirin_N_dom"/>
</dbReference>
<sequence>MSTSRNVHQCIAALEVDEGSGGQVRRAIGNPKLQHFSPFLMLDHFTSNGQGGFPDHPHRGQETITYLLSGYVDHEDFTGGKGNLGPGDLQFMTAGRGIVHSEIVRKLPNSSSSKTEGIQLWVDLPQHLKMCEPRYRDLRASDIPLVTSDENLVSVKVICGESNGVKSIPSISYTPVWILDIAICPGGRISQPVPLGWSVFAYTFSGNVFLTSEDVVHYVKPLHLVVFDHDGDCITASVANDAESDAHFILVAGQPLAQPIVHYGPFVMTSQEEIYQAISDYRNSRNGFERALKWKSEIGTRYLMLNNTR</sequence>
<proteinExistence type="inferred from homology"/>
<protein>
    <submittedName>
        <fullName evidence="6">Pirin</fullName>
    </submittedName>
</protein>
<dbReference type="GO" id="GO:0046872">
    <property type="term" value="F:metal ion binding"/>
    <property type="evidence" value="ECO:0007669"/>
    <property type="project" value="UniProtKB-KW"/>
</dbReference>
<dbReference type="EMBL" id="JAJTJA010000009">
    <property type="protein sequence ID" value="KAH8693662.1"/>
    <property type="molecule type" value="Genomic_DNA"/>
</dbReference>
<feature type="binding site" evidence="2">
    <location>
        <position position="58"/>
    </location>
    <ligand>
        <name>Fe cation</name>
        <dbReference type="ChEBI" id="CHEBI:24875"/>
    </ligand>
</feature>
<organism evidence="6 7">
    <name type="scientific">Talaromyces proteolyticus</name>
    <dbReference type="NCBI Taxonomy" id="1131652"/>
    <lineage>
        <taxon>Eukaryota</taxon>
        <taxon>Fungi</taxon>
        <taxon>Dikarya</taxon>
        <taxon>Ascomycota</taxon>
        <taxon>Pezizomycotina</taxon>
        <taxon>Eurotiomycetes</taxon>
        <taxon>Eurotiomycetidae</taxon>
        <taxon>Eurotiales</taxon>
        <taxon>Trichocomaceae</taxon>
        <taxon>Talaromyces</taxon>
        <taxon>Talaromyces sect. Bacilispori</taxon>
    </lineage>
</organism>
<dbReference type="SUPFAM" id="SSF51182">
    <property type="entry name" value="RmlC-like cupins"/>
    <property type="match status" value="1"/>
</dbReference>
<accession>A0AAD4KQZ6</accession>
<dbReference type="AlphaFoldDB" id="A0AAD4KQZ6"/>
<comment type="caution">
    <text evidence="6">The sequence shown here is derived from an EMBL/GenBank/DDBJ whole genome shotgun (WGS) entry which is preliminary data.</text>
</comment>
<reference evidence="6" key="1">
    <citation type="submission" date="2021-12" db="EMBL/GenBank/DDBJ databases">
        <title>Convergent genome expansion in fungi linked to evolution of root-endophyte symbiosis.</title>
        <authorList>
            <consortium name="DOE Joint Genome Institute"/>
            <person name="Ke Y.-H."/>
            <person name="Bonito G."/>
            <person name="Liao H.-L."/>
            <person name="Looney B."/>
            <person name="Rojas-Flechas A."/>
            <person name="Nash J."/>
            <person name="Hameed K."/>
            <person name="Schadt C."/>
            <person name="Martin F."/>
            <person name="Crous P.W."/>
            <person name="Miettinen O."/>
            <person name="Magnuson J.K."/>
            <person name="Labbe J."/>
            <person name="Jacobson D."/>
            <person name="Doktycz M.J."/>
            <person name="Veneault-Fourrey C."/>
            <person name="Kuo A."/>
            <person name="Mondo S."/>
            <person name="Calhoun S."/>
            <person name="Riley R."/>
            <person name="Ohm R."/>
            <person name="LaButti K."/>
            <person name="Andreopoulos B."/>
            <person name="Pangilinan J."/>
            <person name="Nolan M."/>
            <person name="Tritt A."/>
            <person name="Clum A."/>
            <person name="Lipzen A."/>
            <person name="Daum C."/>
            <person name="Barry K."/>
            <person name="Grigoriev I.V."/>
            <person name="Vilgalys R."/>
        </authorList>
    </citation>
    <scope>NUCLEOTIDE SEQUENCE</scope>
    <source>
        <strain evidence="6">PMI_201</strain>
    </source>
</reference>
<feature type="domain" description="Pirin N-terminal" evidence="4">
    <location>
        <begin position="23"/>
        <end position="122"/>
    </location>
</feature>